<evidence type="ECO:0000256" key="6">
    <source>
        <dbReference type="SAM" id="SignalP"/>
    </source>
</evidence>
<dbReference type="SUPFAM" id="SSF52058">
    <property type="entry name" value="L domain-like"/>
    <property type="match status" value="1"/>
</dbReference>
<reference evidence="7" key="1">
    <citation type="journal article" date="2010" name="Nature">
        <title>The sequence and de novo assembly of the giant panda genome.</title>
        <authorList>
            <person name="Li R."/>
            <person name="Fan W."/>
            <person name="Tian G."/>
            <person name="Zhu H."/>
            <person name="He L."/>
            <person name="Cai J."/>
            <person name="Huang Q."/>
            <person name="Cai Q."/>
            <person name="Li B."/>
            <person name="Bai Y."/>
            <person name="Zhang Z."/>
            <person name="Zhang Y."/>
            <person name="Wang W."/>
            <person name="Li J."/>
            <person name="Wei F."/>
            <person name="Li H."/>
            <person name="Jian M."/>
            <person name="Li J."/>
            <person name="Zhang Z."/>
            <person name="Nielsen R."/>
            <person name="Li D."/>
            <person name="Gu W."/>
            <person name="Yang Z."/>
            <person name="Xuan Z."/>
            <person name="Ryder O.A."/>
            <person name="Leung F.C."/>
            <person name="Zhou Y."/>
            <person name="Cao J."/>
            <person name="Sun X."/>
            <person name="Fu Y."/>
            <person name="Fang X."/>
            <person name="Guo X."/>
            <person name="Wang B."/>
            <person name="Hou R."/>
            <person name="Shen F."/>
            <person name="Mu B."/>
            <person name="Ni P."/>
            <person name="Lin R."/>
            <person name="Qian W."/>
            <person name="Wang G."/>
            <person name="Yu C."/>
            <person name="Nie W."/>
            <person name="Wang J."/>
            <person name="Wu Z."/>
            <person name="Liang H."/>
            <person name="Min J."/>
            <person name="Wu Q."/>
            <person name="Cheng S."/>
            <person name="Ruan J."/>
            <person name="Wang M."/>
            <person name="Shi Z."/>
            <person name="Wen M."/>
            <person name="Liu B."/>
            <person name="Ren X."/>
            <person name="Zheng H."/>
            <person name="Dong D."/>
            <person name="Cook K."/>
            <person name="Shan G."/>
            <person name="Zhang H."/>
            <person name="Kosiol C."/>
            <person name="Xie X."/>
            <person name="Lu Z."/>
            <person name="Zheng H."/>
            <person name="Li Y."/>
            <person name="Steiner C.C."/>
            <person name="Lam T.T."/>
            <person name="Lin S."/>
            <person name="Zhang Q."/>
            <person name="Li G."/>
            <person name="Tian J."/>
            <person name="Gong T."/>
            <person name="Liu H."/>
            <person name="Zhang D."/>
            <person name="Fang L."/>
            <person name="Ye C."/>
            <person name="Zhang J."/>
            <person name="Hu W."/>
            <person name="Xu A."/>
            <person name="Ren Y."/>
            <person name="Zhang G."/>
            <person name="Bruford M.W."/>
            <person name="Li Q."/>
            <person name="Ma L."/>
            <person name="Guo Y."/>
            <person name="An N."/>
            <person name="Hu Y."/>
            <person name="Zheng Y."/>
            <person name="Shi Y."/>
            <person name="Li Z."/>
            <person name="Liu Q."/>
            <person name="Chen Y."/>
            <person name="Zhao J."/>
            <person name="Qu N."/>
            <person name="Zhao S."/>
            <person name="Tian F."/>
            <person name="Wang X."/>
            <person name="Wang H."/>
            <person name="Xu L."/>
            <person name="Liu X."/>
            <person name="Vinar T."/>
            <person name="Wang Y."/>
            <person name="Lam T.W."/>
            <person name="Yiu S.M."/>
            <person name="Liu S."/>
            <person name="Zhang H."/>
            <person name="Li D."/>
            <person name="Huang Y."/>
            <person name="Wang X."/>
            <person name="Yang G."/>
            <person name="Jiang Z."/>
            <person name="Wang J."/>
            <person name="Qin N."/>
            <person name="Li L."/>
            <person name="Li J."/>
            <person name="Bolund L."/>
            <person name="Kristiansen K."/>
            <person name="Wong G.K."/>
            <person name="Olson M."/>
            <person name="Zhang X."/>
            <person name="Li S."/>
            <person name="Yang H."/>
            <person name="Wang J."/>
            <person name="Wang J."/>
        </authorList>
    </citation>
    <scope>NUCLEOTIDE SEQUENCE [LARGE SCALE GENOMIC DNA]</scope>
</reference>
<evidence type="ECO:0000256" key="2">
    <source>
        <dbReference type="ARBA" id="ARBA00022729"/>
    </source>
</evidence>
<evidence type="ECO:0000256" key="1">
    <source>
        <dbReference type="ARBA" id="ARBA00022614"/>
    </source>
</evidence>
<protein>
    <submittedName>
        <fullName evidence="7">Uncharacterized protein</fullName>
    </submittedName>
</protein>
<gene>
    <name evidence="7" type="ORF">PANDA_004467</name>
</gene>
<keyword evidence="3" id="KW-0677">Repeat</keyword>
<feature type="chain" id="PRO_5003031260" evidence="6">
    <location>
        <begin position="17"/>
        <end position="492"/>
    </location>
</feature>
<proteinExistence type="predicted"/>
<accession>D2H408</accession>
<dbReference type="PANTHER" id="PTHR24369">
    <property type="entry name" value="ANTIGEN BSP, PUTATIVE-RELATED"/>
    <property type="match status" value="1"/>
</dbReference>
<feature type="compositionally biased region" description="Polar residues" evidence="5">
    <location>
        <begin position="143"/>
        <end position="155"/>
    </location>
</feature>
<dbReference type="Pfam" id="PF13855">
    <property type="entry name" value="LRR_8"/>
    <property type="match status" value="1"/>
</dbReference>
<sequence>MLVPSMLLWGWISSPAGVPMITQKQLGSGSQPADALEVIRYVHLSNAQQGEAEARSAGTVHHSVLLNSLYLSGSEVSAAELRRIRETRGADTRAHTGLPFSRLLGSPRSSGSHRSTATSSSPRTPRQDPRRGHLHLGLCTPGLPTSQPRLSVRRSSGPQLGLLDFLCRGASPLESDLQKGSVESEHSLFRATGPCILTDVRRPSSFTAKLIFLRQTTIPRQILGLRHSAIHAEQRAKEEPPAPASEEAAGEDVRRRLADAVPVAGVSAGDPERATCIRGQATSLGLGEPGTWGQVLASAWRKGDATLFPRLSKRSHLAVANTDIPASLSLLISNEEVIADPVLTAHALLVGHFPSSGKWSMEAIPFVNAEAPWARSTHPCADLNGNNITRITKTDFAGLRHLRVLQLMENKISAIERGAFQDLKELERLLSLLSKHARYIPEFCFTSLQAGTAAIRSVPSPCLVRGPLPCGAVKDQALAAFQYTDVFTFERD</sequence>
<name>D2H408_AILME</name>
<feature type="region of interest" description="Disordered" evidence="5">
    <location>
        <begin position="87"/>
        <end position="155"/>
    </location>
</feature>
<evidence type="ECO:0000256" key="5">
    <source>
        <dbReference type="SAM" id="MobiDB-lite"/>
    </source>
</evidence>
<dbReference type="InterPro" id="IPR032675">
    <property type="entry name" value="LRR_dom_sf"/>
</dbReference>
<dbReference type="PANTHER" id="PTHR24369:SF196">
    <property type="entry name" value="RETICULON 4 RECEPTOR LIKE 1"/>
    <property type="match status" value="1"/>
</dbReference>
<dbReference type="Gene3D" id="3.80.10.10">
    <property type="entry name" value="Ribonuclease Inhibitor"/>
    <property type="match status" value="1"/>
</dbReference>
<dbReference type="InterPro" id="IPR001611">
    <property type="entry name" value="Leu-rich_rpt"/>
</dbReference>
<feature type="compositionally biased region" description="Low complexity" evidence="5">
    <location>
        <begin position="98"/>
        <end position="124"/>
    </location>
</feature>
<feature type="signal peptide" evidence="6">
    <location>
        <begin position="1"/>
        <end position="16"/>
    </location>
</feature>
<dbReference type="InterPro" id="IPR050541">
    <property type="entry name" value="LRR_TM_domain-containing"/>
</dbReference>
<evidence type="ECO:0000256" key="3">
    <source>
        <dbReference type="ARBA" id="ARBA00022737"/>
    </source>
</evidence>
<feature type="region of interest" description="Disordered" evidence="5">
    <location>
        <begin position="233"/>
        <end position="252"/>
    </location>
</feature>
<keyword evidence="2 6" id="KW-0732">Signal</keyword>
<dbReference type="InParanoid" id="D2H408"/>
<keyword evidence="1" id="KW-0433">Leucine-rich repeat</keyword>
<dbReference type="EMBL" id="GL192477">
    <property type="protein sequence ID" value="EFB18272.1"/>
    <property type="molecule type" value="Genomic_DNA"/>
</dbReference>
<organism evidence="7">
    <name type="scientific">Ailuropoda melanoleuca</name>
    <name type="common">Giant panda</name>
    <dbReference type="NCBI Taxonomy" id="9646"/>
    <lineage>
        <taxon>Eukaryota</taxon>
        <taxon>Metazoa</taxon>
        <taxon>Chordata</taxon>
        <taxon>Craniata</taxon>
        <taxon>Vertebrata</taxon>
        <taxon>Euteleostomi</taxon>
        <taxon>Mammalia</taxon>
        <taxon>Eutheria</taxon>
        <taxon>Laurasiatheria</taxon>
        <taxon>Carnivora</taxon>
        <taxon>Caniformia</taxon>
        <taxon>Ursidae</taxon>
        <taxon>Ailuropoda</taxon>
    </lineage>
</organism>
<dbReference type="AlphaFoldDB" id="D2H408"/>
<evidence type="ECO:0000313" key="7">
    <source>
        <dbReference type="EMBL" id="EFB18272.1"/>
    </source>
</evidence>
<keyword evidence="4" id="KW-0325">Glycoprotein</keyword>
<dbReference type="GO" id="GO:0005886">
    <property type="term" value="C:plasma membrane"/>
    <property type="evidence" value="ECO:0007669"/>
    <property type="project" value="UniProtKB-SubCell"/>
</dbReference>
<evidence type="ECO:0000256" key="4">
    <source>
        <dbReference type="ARBA" id="ARBA00023180"/>
    </source>
</evidence>